<sequence>MVLRVKVRLQWTGWLQYLPTAVVAVAFLALSAMGALIGTWRIPLFWLPFGIGALLLAVAAFDLITVKMGLRPREPMPRRRDDLDSFDLIHSRRSCRSFQRRDLTSADREELMRAIRDHTRPDHLIGTSPIRLEYVAAPLTAWPAVGVHEFIVAIAPRDYDRLAIIDVGRSLHKVVLHATRMGVATCWIGPGADQTGIVTHLDGRFDPCEDHVVCVCALGYRSHFKPLTVRAIERMQHRRLPMTSLFFADSRLRRPLAVDAPPFSPFERCYEACRWSPSTLNSQTTRCAAVTDEAGRTVTRFDFYAATASRYYAPVALGIWCATWETGCDALGIKGHFQVLSPDDRGAHDAPALPRYDVSWIADSVVA</sequence>
<reference evidence="4" key="1">
    <citation type="journal article" date="2019" name="Int. J. Syst. Evol. Microbiol.">
        <title>The Global Catalogue of Microorganisms (GCM) 10K type strain sequencing project: providing services to taxonomists for standard genome sequencing and annotation.</title>
        <authorList>
            <consortium name="The Broad Institute Genomics Platform"/>
            <consortium name="The Broad Institute Genome Sequencing Center for Infectious Disease"/>
            <person name="Wu L."/>
            <person name="Ma J."/>
        </authorList>
    </citation>
    <scope>NUCLEOTIDE SEQUENCE [LARGE SCALE GENOMIC DNA]</scope>
    <source>
        <strain evidence="4">JCM 17933</strain>
    </source>
</reference>
<comment type="caution">
    <text evidence="3">The sequence shown here is derived from an EMBL/GenBank/DDBJ whole genome shotgun (WGS) entry which is preliminary data.</text>
</comment>
<keyword evidence="1" id="KW-1133">Transmembrane helix</keyword>
<name>A0ABP8QS18_9ACTN</name>
<dbReference type="InterPro" id="IPR029478">
    <property type="entry name" value="TM1586_NiRdase"/>
</dbReference>
<proteinExistence type="predicted"/>
<feature type="domain" description="Putative nitroreductase TM1586" evidence="2">
    <location>
        <begin position="87"/>
        <end position="292"/>
    </location>
</feature>
<evidence type="ECO:0000259" key="2">
    <source>
        <dbReference type="Pfam" id="PF14512"/>
    </source>
</evidence>
<evidence type="ECO:0000313" key="4">
    <source>
        <dbReference type="Proteomes" id="UP001500503"/>
    </source>
</evidence>
<gene>
    <name evidence="3" type="ORF">GCM10023191_070400</name>
</gene>
<organism evidence="3 4">
    <name type="scientific">Actinoallomurus oryzae</name>
    <dbReference type="NCBI Taxonomy" id="502180"/>
    <lineage>
        <taxon>Bacteria</taxon>
        <taxon>Bacillati</taxon>
        <taxon>Actinomycetota</taxon>
        <taxon>Actinomycetes</taxon>
        <taxon>Streptosporangiales</taxon>
        <taxon>Thermomonosporaceae</taxon>
        <taxon>Actinoallomurus</taxon>
    </lineage>
</organism>
<evidence type="ECO:0000313" key="3">
    <source>
        <dbReference type="EMBL" id="GAA4509327.1"/>
    </source>
</evidence>
<dbReference type="EMBL" id="BAABHF010000043">
    <property type="protein sequence ID" value="GAA4509327.1"/>
    <property type="molecule type" value="Genomic_DNA"/>
</dbReference>
<dbReference type="InterPro" id="IPR000415">
    <property type="entry name" value="Nitroreductase-like"/>
</dbReference>
<dbReference type="Gene3D" id="3.40.109.10">
    <property type="entry name" value="NADH Oxidase"/>
    <property type="match status" value="1"/>
</dbReference>
<evidence type="ECO:0000256" key="1">
    <source>
        <dbReference type="SAM" id="Phobius"/>
    </source>
</evidence>
<dbReference type="Proteomes" id="UP001500503">
    <property type="component" value="Unassembled WGS sequence"/>
</dbReference>
<feature type="transmembrane region" description="Helical" evidence="1">
    <location>
        <begin position="21"/>
        <end position="40"/>
    </location>
</feature>
<protein>
    <recommendedName>
        <fullName evidence="2">Putative nitroreductase TM1586 domain-containing protein</fullName>
    </recommendedName>
</protein>
<keyword evidence="1" id="KW-0472">Membrane</keyword>
<accession>A0ABP8QS18</accession>
<keyword evidence="4" id="KW-1185">Reference proteome</keyword>
<dbReference type="Pfam" id="PF14512">
    <property type="entry name" value="TM1586_NiRdase"/>
    <property type="match status" value="1"/>
</dbReference>
<keyword evidence="1" id="KW-0812">Transmembrane</keyword>
<dbReference type="SUPFAM" id="SSF55469">
    <property type="entry name" value="FMN-dependent nitroreductase-like"/>
    <property type="match status" value="2"/>
</dbReference>
<feature type="transmembrane region" description="Helical" evidence="1">
    <location>
        <begin position="46"/>
        <end position="70"/>
    </location>
</feature>